<name>A0A318FGC2_KLEOX</name>
<organism evidence="3 4">
    <name type="scientific">Klebsiella oxytoca</name>
    <dbReference type="NCBI Taxonomy" id="571"/>
    <lineage>
        <taxon>Bacteria</taxon>
        <taxon>Pseudomonadati</taxon>
        <taxon>Pseudomonadota</taxon>
        <taxon>Gammaproteobacteria</taxon>
        <taxon>Enterobacterales</taxon>
        <taxon>Enterobacteriaceae</taxon>
        <taxon>Klebsiella/Raoultella group</taxon>
        <taxon>Klebsiella</taxon>
    </lineage>
</organism>
<accession>A0A318FGC2</accession>
<dbReference type="PROSITE" id="PS50994">
    <property type="entry name" value="INTEGRASE"/>
    <property type="match status" value="1"/>
</dbReference>
<feature type="domain" description="Integrase catalytic" evidence="2">
    <location>
        <begin position="431"/>
        <end position="618"/>
    </location>
</feature>
<dbReference type="InterPro" id="IPR012337">
    <property type="entry name" value="RNaseH-like_sf"/>
</dbReference>
<reference evidence="3 4" key="1">
    <citation type="submission" date="2018-05" db="EMBL/GenBank/DDBJ databases">
        <title>Freshwater and sediment microbial communities from various areas in North America, analyzing microbe dynamics in response to fracking.</title>
        <authorList>
            <person name="Lamendella R."/>
        </authorList>
    </citation>
    <scope>NUCLEOTIDE SEQUENCE [LARGE SCALE GENOMIC DNA]</scope>
    <source>
        <strain evidence="3 4">67</strain>
    </source>
</reference>
<dbReference type="InterPro" id="IPR001584">
    <property type="entry name" value="Integrase_cat-core"/>
</dbReference>
<feature type="compositionally biased region" description="Acidic residues" evidence="1">
    <location>
        <begin position="819"/>
        <end position="831"/>
    </location>
</feature>
<feature type="region of interest" description="Disordered" evidence="1">
    <location>
        <begin position="802"/>
        <end position="831"/>
    </location>
</feature>
<dbReference type="AlphaFoldDB" id="A0A318FGC2"/>
<evidence type="ECO:0000256" key="1">
    <source>
        <dbReference type="SAM" id="MobiDB-lite"/>
    </source>
</evidence>
<dbReference type="InterPro" id="IPR014833">
    <property type="entry name" value="TnsA_N"/>
</dbReference>
<gene>
    <name evidence="3" type="ORF">DET57_11996</name>
</gene>
<dbReference type="GO" id="GO:0003676">
    <property type="term" value="F:nucleic acid binding"/>
    <property type="evidence" value="ECO:0007669"/>
    <property type="project" value="InterPro"/>
</dbReference>
<dbReference type="RefSeq" id="WP_110276361.1">
    <property type="nucleotide sequence ID" value="NZ_QJJG01000019.1"/>
</dbReference>
<dbReference type="Pfam" id="PF09299">
    <property type="entry name" value="Mu-transpos_C"/>
    <property type="match status" value="1"/>
</dbReference>
<sequence>MYRRHLHHSRVKNLFKFASVRMGIVLTLESSLEFDTCFQLEYSPAVKTYISQPEGFYYEFEGKSYPYTPDFLVKDQNDQEFLLEVKPSSQIDDIDFLQRFPAKQKKAKELASPLILITEKQIRSTPLLDNLKLVHRYAGFHSIMPSCNEIMELLREQKEVAIFNLCESIDIPQGEMYSSILLLLSRGLISGNLMESEFGLVTLLKYAQQNSLFICSFPFEDEFTLSQENEVKMSTDESSDIILPATLDCYSEILKEESVRRLNYIQWVEKRIIGGWTEKNITPLINEVAQTLRPPAPHWRQLVRWHKKYLQHRRQITALVPNHKNKGNKTQRVSSREEIFIENAILKFQSKERPSISSMYCFYCDSVRIFNLSNSTERIKTVSLNTFYRRIKKLSVYQVMNARDGRVAANMEFQAIDSFLPTSRVLERVEIDHTPLDLILLDDELLLPLGRPSLTLLIDVYSHCAVGFNLCFTQPGYESVRCALLHSLVRKDYVQEQYPCIENSWISYGKPETLVVDNGAEFWSSSLEHACLELGINTQYNPVRKPWLKPLIERMFGTINRKFLESIPGKTFSNILDKADYNPQKDAVMRFSVFLEIFHHWLLDVYHYEPDSRYRYVPALAWKYGCKVYPPATIEKNELKKLEIILSISLRRLHRRGGIHLHHLRYDSKELSALRMQYSLEEKGKKKVLVKLNPADMSYIYVYIDKIKSYIRVPCVDPCKYTQNLSLQQHLINLRFHRDFINENINLDSLSKARIYISERIQGEIDNVRQYAKRSSKKGMKKIASHQGVTSQNKKTIASDTIHFPAQKGKNRDTHTLPDDWDDFTSDLEPF</sequence>
<evidence type="ECO:0000313" key="3">
    <source>
        <dbReference type="EMBL" id="PXW39611.1"/>
    </source>
</evidence>
<dbReference type="Gene3D" id="3.30.420.10">
    <property type="entry name" value="Ribonuclease H-like superfamily/Ribonuclease H"/>
    <property type="match status" value="1"/>
</dbReference>
<dbReference type="Pfam" id="PF08722">
    <property type="entry name" value="Tn7_TnsA-like_N"/>
    <property type="match status" value="1"/>
</dbReference>
<dbReference type="Proteomes" id="UP000247485">
    <property type="component" value="Unassembled WGS sequence"/>
</dbReference>
<evidence type="ECO:0000313" key="4">
    <source>
        <dbReference type="Proteomes" id="UP000247485"/>
    </source>
</evidence>
<proteinExistence type="predicted"/>
<protein>
    <submittedName>
        <fullName evidence="3">Putative transposase</fullName>
    </submittedName>
</protein>
<comment type="caution">
    <text evidence="3">The sequence shown here is derived from an EMBL/GenBank/DDBJ whole genome shotgun (WGS) entry which is preliminary data.</text>
</comment>
<dbReference type="GO" id="GO:0015074">
    <property type="term" value="P:DNA integration"/>
    <property type="evidence" value="ECO:0007669"/>
    <property type="project" value="InterPro"/>
</dbReference>
<dbReference type="EMBL" id="QJJG01000019">
    <property type="protein sequence ID" value="PXW39611.1"/>
    <property type="molecule type" value="Genomic_DNA"/>
</dbReference>
<evidence type="ECO:0000259" key="2">
    <source>
        <dbReference type="PROSITE" id="PS50994"/>
    </source>
</evidence>
<dbReference type="SUPFAM" id="SSF53098">
    <property type="entry name" value="Ribonuclease H-like"/>
    <property type="match status" value="1"/>
</dbReference>
<dbReference type="InterPro" id="IPR015378">
    <property type="entry name" value="Transposase-like_Mu_C"/>
</dbReference>
<dbReference type="InterPro" id="IPR036397">
    <property type="entry name" value="RNaseH_sf"/>
</dbReference>